<name>A0A1T4LAZ7_9BACT</name>
<dbReference type="PANTHER" id="PTHR31793">
    <property type="entry name" value="4-HYDROXYBENZOYL-COA THIOESTERASE FAMILY MEMBER"/>
    <property type="match status" value="1"/>
</dbReference>
<dbReference type="Proteomes" id="UP000190888">
    <property type="component" value="Unassembled WGS sequence"/>
</dbReference>
<proteinExistence type="inferred from homology"/>
<dbReference type="Gene3D" id="3.10.129.10">
    <property type="entry name" value="Hotdog Thioesterase"/>
    <property type="match status" value="1"/>
</dbReference>
<organism evidence="3 4">
    <name type="scientific">Sediminibacterium ginsengisoli</name>
    <dbReference type="NCBI Taxonomy" id="413434"/>
    <lineage>
        <taxon>Bacteria</taxon>
        <taxon>Pseudomonadati</taxon>
        <taxon>Bacteroidota</taxon>
        <taxon>Chitinophagia</taxon>
        <taxon>Chitinophagales</taxon>
        <taxon>Chitinophagaceae</taxon>
        <taxon>Sediminibacterium</taxon>
    </lineage>
</organism>
<protein>
    <submittedName>
        <fullName evidence="3">Thioesterase-like superfamily protein</fullName>
    </submittedName>
</protein>
<dbReference type="EMBL" id="FUWH01000002">
    <property type="protein sequence ID" value="SJZ51751.1"/>
    <property type="molecule type" value="Genomic_DNA"/>
</dbReference>
<dbReference type="PANTHER" id="PTHR31793:SF27">
    <property type="entry name" value="NOVEL THIOESTERASE SUPERFAMILY DOMAIN AND SAPOSIN A-TYPE DOMAIN CONTAINING PROTEIN (0610012H03RIK)"/>
    <property type="match status" value="1"/>
</dbReference>
<accession>A0A1T4LAZ7</accession>
<keyword evidence="2" id="KW-0378">Hydrolase</keyword>
<sequence>MVFFETFCTMIKENMKIFKKVLESKMKIRFHDCDPFNHLNNSRYIDYMVTARGDQLLDHYGLDIYRLARTKGIGWVSAQTQISYLVPAFLMEEVTIQTQLLYYSEKSLLFEASMWEQDKSVLKSVMWTKLVHFQLATQKSHLHGIELMQLFAEVVNPLPEPVDFETRVKHLKQPK</sequence>
<dbReference type="InterPro" id="IPR029069">
    <property type="entry name" value="HotDog_dom_sf"/>
</dbReference>
<evidence type="ECO:0000256" key="1">
    <source>
        <dbReference type="ARBA" id="ARBA00005953"/>
    </source>
</evidence>
<dbReference type="AlphaFoldDB" id="A0A1T4LAZ7"/>
<evidence type="ECO:0000256" key="2">
    <source>
        <dbReference type="ARBA" id="ARBA00022801"/>
    </source>
</evidence>
<dbReference type="SUPFAM" id="SSF54637">
    <property type="entry name" value="Thioesterase/thiol ester dehydrase-isomerase"/>
    <property type="match status" value="1"/>
</dbReference>
<dbReference type="CDD" id="cd00586">
    <property type="entry name" value="4HBT"/>
    <property type="match status" value="1"/>
</dbReference>
<dbReference type="Pfam" id="PF13279">
    <property type="entry name" value="4HBT_2"/>
    <property type="match status" value="1"/>
</dbReference>
<dbReference type="GO" id="GO:0047617">
    <property type="term" value="F:fatty acyl-CoA hydrolase activity"/>
    <property type="evidence" value="ECO:0007669"/>
    <property type="project" value="TreeGrafter"/>
</dbReference>
<dbReference type="STRING" id="413434.SAMN04488132_102400"/>
<comment type="similarity">
    <text evidence="1">Belongs to the 4-hydroxybenzoyl-CoA thioesterase family.</text>
</comment>
<keyword evidence="4" id="KW-1185">Reference proteome</keyword>
<evidence type="ECO:0000313" key="3">
    <source>
        <dbReference type="EMBL" id="SJZ51751.1"/>
    </source>
</evidence>
<dbReference type="InterPro" id="IPR050563">
    <property type="entry name" value="4-hydroxybenzoyl-CoA_TE"/>
</dbReference>
<evidence type="ECO:0000313" key="4">
    <source>
        <dbReference type="Proteomes" id="UP000190888"/>
    </source>
</evidence>
<gene>
    <name evidence="3" type="ORF">SAMN04488132_102400</name>
</gene>
<reference evidence="3 4" key="1">
    <citation type="submission" date="2017-02" db="EMBL/GenBank/DDBJ databases">
        <authorList>
            <person name="Peterson S.W."/>
        </authorList>
    </citation>
    <scope>NUCLEOTIDE SEQUENCE [LARGE SCALE GENOMIC DNA]</scope>
    <source>
        <strain evidence="3 4">DSM 22335</strain>
    </source>
</reference>